<keyword evidence="6" id="KW-0067">ATP-binding</keyword>
<comment type="similarity">
    <text evidence="2 8">Belongs to the aspartokinase family.</text>
</comment>
<dbReference type="InterPro" id="IPR036393">
    <property type="entry name" value="AceGlu_kinase-like_sf"/>
</dbReference>
<gene>
    <name evidence="11" type="ORF">IBE52_02295</name>
</gene>
<dbReference type="PROSITE" id="PS00324">
    <property type="entry name" value="ASPARTOKINASE"/>
    <property type="match status" value="1"/>
</dbReference>
<dbReference type="Gene3D" id="1.20.120.1320">
    <property type="entry name" value="Aspartokinase, catalytic domain"/>
    <property type="match status" value="1"/>
</dbReference>
<organism evidence="11 12">
    <name type="scientific">Francisella philomiragia</name>
    <dbReference type="NCBI Taxonomy" id="28110"/>
    <lineage>
        <taxon>Bacteria</taxon>
        <taxon>Pseudomonadati</taxon>
        <taxon>Pseudomonadota</taxon>
        <taxon>Gammaproteobacteria</taxon>
        <taxon>Thiotrichales</taxon>
        <taxon>Francisellaceae</taxon>
        <taxon>Francisella</taxon>
    </lineage>
</organism>
<comment type="pathway">
    <text evidence="9">Amino-acid biosynthesis; L-methionine biosynthesis via de novo pathway; L-homoserine from L-aspartate: step 1/3.</text>
</comment>
<evidence type="ECO:0000256" key="4">
    <source>
        <dbReference type="ARBA" id="ARBA00022741"/>
    </source>
</evidence>
<evidence type="ECO:0000313" key="12">
    <source>
        <dbReference type="Proteomes" id="UP000760407"/>
    </source>
</evidence>
<protein>
    <recommendedName>
        <fullName evidence="8">Aspartokinase</fullName>
        <ecNumber evidence="8">2.7.2.4</ecNumber>
    </recommendedName>
</protein>
<dbReference type="InterPro" id="IPR001341">
    <property type="entry name" value="Asp_kinase"/>
</dbReference>
<dbReference type="InterPro" id="IPR018042">
    <property type="entry name" value="Aspartate_kinase_CS"/>
</dbReference>
<dbReference type="PANTHER" id="PTHR21499">
    <property type="entry name" value="ASPARTATE KINASE"/>
    <property type="match status" value="1"/>
</dbReference>
<sequence length="446" mass="49840">MKKQISVAKFGGTSVATIAAIYKCVDIVKNNEDIKVVVVSAQAGVTNLLEKLIKSDIYGYKKIFKDLHLIIDPIVESVLPAESSNVESLFGELEEFCQRLYISQISQELDLRLQSQILSFGERVSAYIFNQVLREQGINCEHIDARKIIKADGGYIEAKPLLENIKNQARKYLSDSEKIYVMGGFIGSNLDNETILLGRGGSDYSAALIAEAINANMLYIWTDVAGIHQADPRLIPKSRVIRQINFEEAIELISFGAKVLHPDTLWPVIRSGTKVFVGSTFDPNKGGTYIVDNQELVNRDGVRAITEKHEQILMKIKLQDRDISDVAPDIFSLLKKYGVTPVIVSLSDKEFSFVINRLDKFIENSVISDLTALHLDCFEFERNLSLTALIGNGLDKIPQLFKDLSDRLGISSSKLVGYGAKGNSLYFLTESDNTLLQRVYDEIFKN</sequence>
<evidence type="ECO:0000256" key="7">
    <source>
        <dbReference type="ARBA" id="ARBA00047872"/>
    </source>
</evidence>
<comment type="caution">
    <text evidence="11">The sequence shown here is derived from an EMBL/GenBank/DDBJ whole genome shotgun (WGS) entry which is preliminary data.</text>
</comment>
<evidence type="ECO:0000256" key="6">
    <source>
        <dbReference type="ARBA" id="ARBA00022840"/>
    </source>
</evidence>
<evidence type="ECO:0000256" key="2">
    <source>
        <dbReference type="ARBA" id="ARBA00010122"/>
    </source>
</evidence>
<evidence type="ECO:0000256" key="9">
    <source>
        <dbReference type="RuleBase" id="RU004249"/>
    </source>
</evidence>
<dbReference type="Pfam" id="PF00696">
    <property type="entry name" value="AA_kinase"/>
    <property type="match status" value="1"/>
</dbReference>
<evidence type="ECO:0000256" key="8">
    <source>
        <dbReference type="RuleBase" id="RU003448"/>
    </source>
</evidence>
<keyword evidence="4" id="KW-0547">Nucleotide-binding</keyword>
<dbReference type="GO" id="GO:0004072">
    <property type="term" value="F:aspartate kinase activity"/>
    <property type="evidence" value="ECO:0007669"/>
    <property type="project" value="UniProtKB-EC"/>
</dbReference>
<proteinExistence type="inferred from homology"/>
<name>A0ABS1GAK7_9GAMM</name>
<feature type="domain" description="Aspartate/glutamate/uridylate kinase" evidence="10">
    <location>
        <begin position="6"/>
        <end position="278"/>
    </location>
</feature>
<reference evidence="11 12" key="1">
    <citation type="submission" date="2020-08" db="EMBL/GenBank/DDBJ databases">
        <title>Comparative genomics of Francisella species.</title>
        <authorList>
            <person name="Sahl J."/>
            <person name="Sjodin A."/>
            <person name="Wagner D."/>
            <person name="Forsman M."/>
        </authorList>
    </citation>
    <scope>NUCLEOTIDE SEQUENCE [LARGE SCALE GENOMIC DNA]</scope>
    <source>
        <strain evidence="11 12">F1093</strain>
    </source>
</reference>
<dbReference type="PANTHER" id="PTHR21499:SF59">
    <property type="entry name" value="ASPARTOKINASE"/>
    <property type="match status" value="1"/>
</dbReference>
<keyword evidence="9" id="KW-0028">Amino-acid biosynthesis</keyword>
<evidence type="ECO:0000259" key="10">
    <source>
        <dbReference type="Pfam" id="PF00696"/>
    </source>
</evidence>
<dbReference type="InterPro" id="IPR005260">
    <property type="entry name" value="Asp_kin_monofn"/>
</dbReference>
<evidence type="ECO:0000256" key="3">
    <source>
        <dbReference type="ARBA" id="ARBA00022679"/>
    </source>
</evidence>
<comment type="pathway">
    <text evidence="1 9">Amino-acid biosynthesis; L-lysine biosynthesis via DAP pathway; (S)-tetrahydrodipicolinate from L-aspartate: step 1/4.</text>
</comment>
<keyword evidence="12" id="KW-1185">Reference proteome</keyword>
<keyword evidence="5 8" id="KW-0418">Kinase</keyword>
<dbReference type="InterPro" id="IPR001048">
    <property type="entry name" value="Asp/Glu/Uridylate_kinase"/>
</dbReference>
<dbReference type="Gene3D" id="3.40.1160.10">
    <property type="entry name" value="Acetylglutamate kinase-like"/>
    <property type="match status" value="1"/>
</dbReference>
<dbReference type="PIRSF" id="PIRSF000726">
    <property type="entry name" value="Asp_kin"/>
    <property type="match status" value="1"/>
</dbReference>
<dbReference type="InterPro" id="IPR042199">
    <property type="entry name" value="AsparK_Bifunc_asparK/hSer_DH"/>
</dbReference>
<dbReference type="Proteomes" id="UP000760407">
    <property type="component" value="Unassembled WGS sequence"/>
</dbReference>
<dbReference type="CDD" id="cd04243">
    <property type="entry name" value="AAK_AK-HSDH-like"/>
    <property type="match status" value="1"/>
</dbReference>
<dbReference type="SUPFAM" id="SSF53633">
    <property type="entry name" value="Carbamate kinase-like"/>
    <property type="match status" value="1"/>
</dbReference>
<evidence type="ECO:0000256" key="1">
    <source>
        <dbReference type="ARBA" id="ARBA00004766"/>
    </source>
</evidence>
<evidence type="ECO:0000256" key="5">
    <source>
        <dbReference type="ARBA" id="ARBA00022777"/>
    </source>
</evidence>
<dbReference type="RefSeq" id="WP_200165769.1">
    <property type="nucleotide sequence ID" value="NZ_JACTSG010000001.1"/>
</dbReference>
<evidence type="ECO:0000313" key="11">
    <source>
        <dbReference type="EMBL" id="MBK2301733.1"/>
    </source>
</evidence>
<comment type="catalytic activity">
    <reaction evidence="7 8">
        <text>L-aspartate + ATP = 4-phospho-L-aspartate + ADP</text>
        <dbReference type="Rhea" id="RHEA:23776"/>
        <dbReference type="ChEBI" id="CHEBI:29991"/>
        <dbReference type="ChEBI" id="CHEBI:30616"/>
        <dbReference type="ChEBI" id="CHEBI:57535"/>
        <dbReference type="ChEBI" id="CHEBI:456216"/>
        <dbReference type="EC" id="2.7.2.4"/>
    </reaction>
</comment>
<dbReference type="NCBIfam" id="TIGR00657">
    <property type="entry name" value="asp_kinases"/>
    <property type="match status" value="1"/>
</dbReference>
<accession>A0ABS1GAK7</accession>
<keyword evidence="3 8" id="KW-0808">Transferase</keyword>
<dbReference type="EC" id="2.7.2.4" evidence="8"/>
<comment type="pathway">
    <text evidence="9">Amino-acid biosynthesis; L-threonine biosynthesis; L-threonine from L-aspartate: step 1/5.</text>
</comment>
<dbReference type="EMBL" id="JACTSG010000001">
    <property type="protein sequence ID" value="MBK2301733.1"/>
    <property type="molecule type" value="Genomic_DNA"/>
</dbReference>